<feature type="region of interest" description="Disordered" evidence="1">
    <location>
        <begin position="32"/>
        <end position="56"/>
    </location>
</feature>
<dbReference type="Proteomes" id="UP000000933">
    <property type="component" value="Chromosome"/>
</dbReference>
<evidence type="ECO:0000313" key="3">
    <source>
        <dbReference type="Proteomes" id="UP000000933"/>
    </source>
</evidence>
<evidence type="ECO:0000256" key="1">
    <source>
        <dbReference type="SAM" id="MobiDB-lite"/>
    </source>
</evidence>
<name>D5HD01_SALRM</name>
<dbReference type="AlphaFoldDB" id="D5HD01"/>
<accession>D5HD01</accession>
<reference evidence="2 3" key="1">
    <citation type="journal article" date="2010" name="ISME J.">
        <title>Fine-scale evolution: genomic, phenotypic and ecological differentiation in two coexisting Salinibacter ruber strains.</title>
        <authorList>
            <person name="Pena A."/>
            <person name="Teeling H."/>
            <person name="Huerta-Cepas J."/>
            <person name="Santos F."/>
            <person name="Yarza P."/>
            <person name="Brito-Echeverria J."/>
            <person name="Lucio M."/>
            <person name="Schmitt-Kopplin P."/>
            <person name="Meseguer I."/>
            <person name="Schenowitz C."/>
            <person name="Dossat C."/>
            <person name="Barbe V."/>
            <person name="Dopazo J."/>
            <person name="Rossello-Mora R."/>
            <person name="Schuler M."/>
            <person name="Glockner F.O."/>
            <person name="Amann R."/>
            <person name="Gabaldon T."/>
            <person name="Anton J."/>
        </authorList>
    </citation>
    <scope>NUCLEOTIDE SEQUENCE [LARGE SCALE GENOMIC DNA]</scope>
    <source>
        <strain evidence="2 3">M8</strain>
    </source>
</reference>
<evidence type="ECO:0000313" key="2">
    <source>
        <dbReference type="EMBL" id="CBH25906.1"/>
    </source>
</evidence>
<dbReference type="EMBL" id="FP565814">
    <property type="protein sequence ID" value="CBH25906.1"/>
    <property type="molecule type" value="Genomic_DNA"/>
</dbReference>
<dbReference type="HOGENOM" id="CLU_2481508_0_0_10"/>
<proteinExistence type="predicted"/>
<gene>
    <name evidence="2" type="ordered locus">SRM_02985</name>
</gene>
<protein>
    <submittedName>
        <fullName evidence="2">Uncharacterized protein</fullName>
    </submittedName>
</protein>
<dbReference type="KEGG" id="srm:SRM_02985"/>
<reference evidence="3" key="2">
    <citation type="submission" date="2010-04" db="EMBL/GenBank/DDBJ databases">
        <title>Genome sequence of Salinibacter ruber M8.</title>
        <authorList>
            <consortium name="Genoscope"/>
        </authorList>
    </citation>
    <scope>NUCLEOTIDE SEQUENCE [LARGE SCALE GENOMIC DNA]</scope>
    <source>
        <strain evidence="3">M8</strain>
    </source>
</reference>
<organism evidence="2 3">
    <name type="scientific">Salinibacter ruber (strain M8)</name>
    <dbReference type="NCBI Taxonomy" id="761659"/>
    <lineage>
        <taxon>Bacteria</taxon>
        <taxon>Pseudomonadati</taxon>
        <taxon>Rhodothermota</taxon>
        <taxon>Rhodothermia</taxon>
        <taxon>Rhodothermales</taxon>
        <taxon>Salinibacteraceae</taxon>
        <taxon>Salinibacter</taxon>
    </lineage>
</organism>
<sequence>MPYDAVRSRTHRNGKQDLILFDGLTDARSIGAKASHQGSRLPSERPRISPDYSGKVPLSRGKINIPASQCVAHSKRHVEDCLPGVRM</sequence>